<reference evidence="3" key="1">
    <citation type="submission" date="2016-10" db="EMBL/GenBank/DDBJ databases">
        <authorList>
            <person name="Varghese N."/>
            <person name="Submissions S."/>
        </authorList>
    </citation>
    <scope>NUCLEOTIDE SEQUENCE [LARGE SCALE GENOMIC DNA]</scope>
    <source>
        <strain evidence="3">DSM 24536</strain>
    </source>
</reference>
<organism evidence="2 3">
    <name type="scientific">Daejeonella rubra</name>
    <dbReference type="NCBI Taxonomy" id="990371"/>
    <lineage>
        <taxon>Bacteria</taxon>
        <taxon>Pseudomonadati</taxon>
        <taxon>Bacteroidota</taxon>
        <taxon>Sphingobacteriia</taxon>
        <taxon>Sphingobacteriales</taxon>
        <taxon>Sphingobacteriaceae</taxon>
        <taxon>Daejeonella</taxon>
    </lineage>
</organism>
<dbReference type="InterPro" id="IPR025992">
    <property type="entry name" value="Haem-bd"/>
</dbReference>
<name>A0A1G9SDK4_9SPHI</name>
<sequence length="155" mass="17617">MSITKKILIALLGVLIIIQFIKPAKNQSSAPSPNDIFANFQASDSTKQLIRTSCYDCHSNNTVYPWYAEIQPVAWWLADHVNKAKSELNFSEFASYTPKKADHKLEEVIEVIQEGEMPLKSYTLIHGNAKLSEAQKTEIITWAKELRNQIKPNIK</sequence>
<gene>
    <name evidence="2" type="ORF">SAMN05421813_1105</name>
</gene>
<feature type="domain" description="Haem-binding" evidence="1">
    <location>
        <begin position="12"/>
        <end position="147"/>
    </location>
</feature>
<proteinExistence type="predicted"/>
<dbReference type="Proteomes" id="UP000199226">
    <property type="component" value="Unassembled WGS sequence"/>
</dbReference>
<dbReference type="RefSeq" id="WP_176767649.1">
    <property type="nucleotide sequence ID" value="NZ_FNHH01000010.1"/>
</dbReference>
<dbReference type="STRING" id="990371.SAMN05421813_1105"/>
<keyword evidence="3" id="KW-1185">Reference proteome</keyword>
<dbReference type="Pfam" id="PF14376">
    <property type="entry name" value="Haem_bd"/>
    <property type="match status" value="1"/>
</dbReference>
<dbReference type="EMBL" id="FNHH01000010">
    <property type="protein sequence ID" value="SDM33472.1"/>
    <property type="molecule type" value="Genomic_DNA"/>
</dbReference>
<evidence type="ECO:0000259" key="1">
    <source>
        <dbReference type="SMART" id="SM01235"/>
    </source>
</evidence>
<protein>
    <submittedName>
        <fullName evidence="2">Haem-binding domain-containing protein</fullName>
    </submittedName>
</protein>
<evidence type="ECO:0000313" key="2">
    <source>
        <dbReference type="EMBL" id="SDM33472.1"/>
    </source>
</evidence>
<accession>A0A1G9SDK4</accession>
<dbReference type="AlphaFoldDB" id="A0A1G9SDK4"/>
<dbReference type="SMART" id="SM01235">
    <property type="entry name" value="Haem_bd"/>
    <property type="match status" value="1"/>
</dbReference>
<evidence type="ECO:0000313" key="3">
    <source>
        <dbReference type="Proteomes" id="UP000199226"/>
    </source>
</evidence>